<protein>
    <recommendedName>
        <fullName evidence="5">BRI1 kinase inhibitor 1</fullName>
    </recommendedName>
</protein>
<dbReference type="GO" id="GO:0005886">
    <property type="term" value="C:plasma membrane"/>
    <property type="evidence" value="ECO:0007669"/>
    <property type="project" value="InterPro"/>
</dbReference>
<name>A0A453KZC7_AEGTS</name>
<feature type="signal peptide" evidence="2">
    <location>
        <begin position="1"/>
        <end position="21"/>
    </location>
</feature>
<evidence type="ECO:0000313" key="3">
    <source>
        <dbReference type="EnsemblPlants" id="AET5Gv20570800.1"/>
    </source>
</evidence>
<dbReference type="PANTHER" id="PTHR33312">
    <property type="entry name" value="MEMBRANE-ASSOCIATED KINASE REGULATOR 4-RELATED"/>
    <property type="match status" value="1"/>
</dbReference>
<reference evidence="4" key="2">
    <citation type="journal article" date="2017" name="Nat. Plants">
        <title>The Aegilops tauschii genome reveals multiple impacts of transposons.</title>
        <authorList>
            <person name="Zhao G."/>
            <person name="Zou C."/>
            <person name="Li K."/>
            <person name="Wang K."/>
            <person name="Li T."/>
            <person name="Gao L."/>
            <person name="Zhang X."/>
            <person name="Wang H."/>
            <person name="Yang Z."/>
            <person name="Liu X."/>
            <person name="Jiang W."/>
            <person name="Mao L."/>
            <person name="Kong X."/>
            <person name="Jiao Y."/>
            <person name="Jia J."/>
        </authorList>
    </citation>
    <scope>NUCLEOTIDE SEQUENCE [LARGE SCALE GENOMIC DNA]</scope>
    <source>
        <strain evidence="4">cv. AL8/78</strain>
    </source>
</reference>
<dbReference type="Proteomes" id="UP000015105">
    <property type="component" value="Chromosome 5D"/>
</dbReference>
<sequence>ISHFISLLLAVLLVFFTCCLSVLTFSTLQVPRSALLCVPYCVPHNSCRRPNLPAYHHARAQAQTLQLKAMDAPRPRSPPPLFMPTTPPPAPPPPPPLSSSPSPDFSFSFPPFPPSPPPSHVHLRVLPLPAAADMSRTPLGRVGSDISHNNYAKANHRQATSHSSCSSDDRDRAKARASPFFPGLGGAWRPGEGRDDTAGKAEEDRKKVKGKRGPLEVGQRVKKYMASLVEQLLASFSRHGERDRRGQRRRPHTFSVNGPGAAATMERERWRQRRGHLSSAPASLRASPVNSGHLSVGGSLVKVSTSSEESTMEELQSAIQAAIAHCKNSIAVAKQ</sequence>
<proteinExistence type="predicted"/>
<evidence type="ECO:0000256" key="2">
    <source>
        <dbReference type="SAM" id="SignalP"/>
    </source>
</evidence>
<reference evidence="4" key="1">
    <citation type="journal article" date="2014" name="Science">
        <title>Ancient hybridizations among the ancestral genomes of bread wheat.</title>
        <authorList>
            <consortium name="International Wheat Genome Sequencing Consortium,"/>
            <person name="Marcussen T."/>
            <person name="Sandve S.R."/>
            <person name="Heier L."/>
            <person name="Spannagl M."/>
            <person name="Pfeifer M."/>
            <person name="Jakobsen K.S."/>
            <person name="Wulff B.B."/>
            <person name="Steuernagel B."/>
            <person name="Mayer K.F."/>
            <person name="Olsen O.A."/>
        </authorList>
    </citation>
    <scope>NUCLEOTIDE SEQUENCE [LARGE SCALE GENOMIC DNA]</scope>
    <source>
        <strain evidence="4">cv. AL8/78</strain>
    </source>
</reference>
<feature type="region of interest" description="Disordered" evidence="1">
    <location>
        <begin position="154"/>
        <end position="215"/>
    </location>
</feature>
<feature type="region of interest" description="Disordered" evidence="1">
    <location>
        <begin position="71"/>
        <end position="113"/>
    </location>
</feature>
<keyword evidence="2" id="KW-0732">Signal</keyword>
<dbReference type="PANTHER" id="PTHR33312:SF19">
    <property type="entry name" value="BRI1 KINASE INHIBITOR 1"/>
    <property type="match status" value="1"/>
</dbReference>
<evidence type="ECO:0008006" key="5">
    <source>
        <dbReference type="Google" id="ProtNLM"/>
    </source>
</evidence>
<feature type="compositionally biased region" description="Pro residues" evidence="1">
    <location>
        <begin position="75"/>
        <end position="98"/>
    </location>
</feature>
<feature type="chain" id="PRO_5019554179" description="BRI1 kinase inhibitor 1" evidence="2">
    <location>
        <begin position="22"/>
        <end position="335"/>
    </location>
</feature>
<feature type="compositionally biased region" description="Basic and acidic residues" evidence="1">
    <location>
        <begin position="191"/>
        <end position="206"/>
    </location>
</feature>
<reference evidence="3" key="5">
    <citation type="journal article" date="2021" name="G3 (Bethesda)">
        <title>Aegilops tauschii genome assembly Aet v5.0 features greater sequence contiguity and improved annotation.</title>
        <authorList>
            <person name="Wang L."/>
            <person name="Zhu T."/>
            <person name="Rodriguez J.C."/>
            <person name="Deal K.R."/>
            <person name="Dubcovsky J."/>
            <person name="McGuire P.E."/>
            <person name="Lux T."/>
            <person name="Spannagl M."/>
            <person name="Mayer K.F.X."/>
            <person name="Baldrich P."/>
            <person name="Meyers B.C."/>
            <person name="Huo N."/>
            <person name="Gu Y.Q."/>
            <person name="Zhou H."/>
            <person name="Devos K.M."/>
            <person name="Bennetzen J.L."/>
            <person name="Unver T."/>
            <person name="Budak H."/>
            <person name="Gulick P.J."/>
            <person name="Galiba G."/>
            <person name="Kalapos B."/>
            <person name="Nelson D.R."/>
            <person name="Li P."/>
            <person name="You F.M."/>
            <person name="Luo M.C."/>
            <person name="Dvorak J."/>
        </authorList>
    </citation>
    <scope>NUCLEOTIDE SEQUENCE [LARGE SCALE GENOMIC DNA]</scope>
    <source>
        <strain evidence="3">cv. AL8/78</strain>
    </source>
</reference>
<feature type="compositionally biased region" description="Low complexity" evidence="1">
    <location>
        <begin position="99"/>
        <end position="109"/>
    </location>
</feature>
<evidence type="ECO:0000313" key="4">
    <source>
        <dbReference type="Proteomes" id="UP000015105"/>
    </source>
</evidence>
<dbReference type="AlphaFoldDB" id="A0A453KZC7"/>
<dbReference type="GO" id="GO:0019210">
    <property type="term" value="F:kinase inhibitor activity"/>
    <property type="evidence" value="ECO:0007669"/>
    <property type="project" value="InterPro"/>
</dbReference>
<organism evidence="3 4">
    <name type="scientific">Aegilops tauschii subsp. strangulata</name>
    <name type="common">Goatgrass</name>
    <dbReference type="NCBI Taxonomy" id="200361"/>
    <lineage>
        <taxon>Eukaryota</taxon>
        <taxon>Viridiplantae</taxon>
        <taxon>Streptophyta</taxon>
        <taxon>Embryophyta</taxon>
        <taxon>Tracheophyta</taxon>
        <taxon>Spermatophyta</taxon>
        <taxon>Magnoliopsida</taxon>
        <taxon>Liliopsida</taxon>
        <taxon>Poales</taxon>
        <taxon>Poaceae</taxon>
        <taxon>BOP clade</taxon>
        <taxon>Pooideae</taxon>
        <taxon>Triticodae</taxon>
        <taxon>Triticeae</taxon>
        <taxon>Triticinae</taxon>
        <taxon>Aegilops</taxon>
    </lineage>
</organism>
<dbReference type="Gramene" id="AET5Gv20570800.1">
    <property type="protein sequence ID" value="AET5Gv20570800.1"/>
    <property type="gene ID" value="AET5Gv20570800"/>
</dbReference>
<reference evidence="3" key="4">
    <citation type="submission" date="2019-03" db="UniProtKB">
        <authorList>
            <consortium name="EnsemblPlants"/>
        </authorList>
    </citation>
    <scope>IDENTIFICATION</scope>
</reference>
<keyword evidence="4" id="KW-1185">Reference proteome</keyword>
<accession>A0A453KZC7</accession>
<dbReference type="InterPro" id="IPR039620">
    <property type="entry name" value="BKI1/MAKR1/3/4"/>
</dbReference>
<reference evidence="3" key="3">
    <citation type="journal article" date="2017" name="Nature">
        <title>Genome sequence of the progenitor of the wheat D genome Aegilops tauschii.</title>
        <authorList>
            <person name="Luo M.C."/>
            <person name="Gu Y.Q."/>
            <person name="Puiu D."/>
            <person name="Wang H."/>
            <person name="Twardziok S.O."/>
            <person name="Deal K.R."/>
            <person name="Huo N."/>
            <person name="Zhu T."/>
            <person name="Wang L."/>
            <person name="Wang Y."/>
            <person name="McGuire P.E."/>
            <person name="Liu S."/>
            <person name="Long H."/>
            <person name="Ramasamy R.K."/>
            <person name="Rodriguez J.C."/>
            <person name="Van S.L."/>
            <person name="Yuan L."/>
            <person name="Wang Z."/>
            <person name="Xia Z."/>
            <person name="Xiao L."/>
            <person name="Anderson O.D."/>
            <person name="Ouyang S."/>
            <person name="Liang Y."/>
            <person name="Zimin A.V."/>
            <person name="Pertea G."/>
            <person name="Qi P."/>
            <person name="Bennetzen J.L."/>
            <person name="Dai X."/>
            <person name="Dawson M.W."/>
            <person name="Muller H.G."/>
            <person name="Kugler K."/>
            <person name="Rivarola-Duarte L."/>
            <person name="Spannagl M."/>
            <person name="Mayer K.F.X."/>
            <person name="Lu F.H."/>
            <person name="Bevan M.W."/>
            <person name="Leroy P."/>
            <person name="Li P."/>
            <person name="You F.M."/>
            <person name="Sun Q."/>
            <person name="Liu Z."/>
            <person name="Lyons E."/>
            <person name="Wicker T."/>
            <person name="Salzberg S.L."/>
            <person name="Devos K.M."/>
            <person name="Dvorak J."/>
        </authorList>
    </citation>
    <scope>NUCLEOTIDE SEQUENCE [LARGE SCALE GENOMIC DNA]</scope>
    <source>
        <strain evidence="3">cv. AL8/78</strain>
    </source>
</reference>
<dbReference type="STRING" id="200361.A0A453KZC7"/>
<feature type="region of interest" description="Disordered" evidence="1">
    <location>
        <begin position="238"/>
        <end position="264"/>
    </location>
</feature>
<evidence type="ECO:0000256" key="1">
    <source>
        <dbReference type="SAM" id="MobiDB-lite"/>
    </source>
</evidence>
<dbReference type="EnsemblPlants" id="AET5Gv20570800.1">
    <property type="protein sequence ID" value="AET5Gv20570800.1"/>
    <property type="gene ID" value="AET5Gv20570800"/>
</dbReference>